<accession>A0ABR2EHI2</accession>
<gene>
    <name evidence="1" type="ORF">V6N12_048519</name>
</gene>
<keyword evidence="2" id="KW-1185">Reference proteome</keyword>
<proteinExistence type="predicted"/>
<protein>
    <submittedName>
        <fullName evidence="1">Uncharacterized protein</fullName>
    </submittedName>
</protein>
<dbReference type="EMBL" id="JBBPBM010000013">
    <property type="protein sequence ID" value="KAK8561448.1"/>
    <property type="molecule type" value="Genomic_DNA"/>
</dbReference>
<name>A0ABR2EHI2_9ROSI</name>
<comment type="caution">
    <text evidence="1">The sequence shown here is derived from an EMBL/GenBank/DDBJ whole genome shotgun (WGS) entry which is preliminary data.</text>
</comment>
<reference evidence="1 2" key="1">
    <citation type="journal article" date="2024" name="G3 (Bethesda)">
        <title>Genome assembly of Hibiscus sabdariffa L. provides insights into metabolisms of medicinal natural products.</title>
        <authorList>
            <person name="Kim T."/>
        </authorList>
    </citation>
    <scope>NUCLEOTIDE SEQUENCE [LARGE SCALE GENOMIC DNA]</scope>
    <source>
        <strain evidence="1">TK-2024</strain>
        <tissue evidence="1">Old leaves</tissue>
    </source>
</reference>
<organism evidence="1 2">
    <name type="scientific">Hibiscus sabdariffa</name>
    <name type="common">roselle</name>
    <dbReference type="NCBI Taxonomy" id="183260"/>
    <lineage>
        <taxon>Eukaryota</taxon>
        <taxon>Viridiplantae</taxon>
        <taxon>Streptophyta</taxon>
        <taxon>Embryophyta</taxon>
        <taxon>Tracheophyta</taxon>
        <taxon>Spermatophyta</taxon>
        <taxon>Magnoliopsida</taxon>
        <taxon>eudicotyledons</taxon>
        <taxon>Gunneridae</taxon>
        <taxon>Pentapetalae</taxon>
        <taxon>rosids</taxon>
        <taxon>malvids</taxon>
        <taxon>Malvales</taxon>
        <taxon>Malvaceae</taxon>
        <taxon>Malvoideae</taxon>
        <taxon>Hibiscus</taxon>
    </lineage>
</organism>
<sequence>MSIFGSLTSAIAPDYFGDEFGLPLPQKYTTFVENKVATRAMQVEASDRSGDPTVFGSKQTTLKQRKDGIVGRIKFRGGELVSSPSFDGLLPFETFVIRNSK</sequence>
<dbReference type="Proteomes" id="UP001472677">
    <property type="component" value="Unassembled WGS sequence"/>
</dbReference>
<evidence type="ECO:0000313" key="1">
    <source>
        <dbReference type="EMBL" id="KAK8561448.1"/>
    </source>
</evidence>
<evidence type="ECO:0000313" key="2">
    <source>
        <dbReference type="Proteomes" id="UP001472677"/>
    </source>
</evidence>